<comment type="caution">
    <text evidence="1">The sequence shown here is derived from an EMBL/GenBank/DDBJ whole genome shotgun (WGS) entry which is preliminary data.</text>
</comment>
<keyword evidence="2" id="KW-1185">Reference proteome</keyword>
<protein>
    <submittedName>
        <fullName evidence="1">Uncharacterized protein</fullName>
    </submittedName>
</protein>
<sequence length="130" mass="14821">MANAEMEEYDQGLFRKIGDLVQQTEELTERAIEHRKTLPSARVAALRRKQALLDEISAEEDALKAKALLRRVAQEKAQDEEALERKDDMINSLQTSLQQFLTLQRSIPAKSEAAAEQVEAASRVRQLFQR</sequence>
<organism evidence="1 2">
    <name type="scientific">Tilletia horrida</name>
    <dbReference type="NCBI Taxonomy" id="155126"/>
    <lineage>
        <taxon>Eukaryota</taxon>
        <taxon>Fungi</taxon>
        <taxon>Dikarya</taxon>
        <taxon>Basidiomycota</taxon>
        <taxon>Ustilaginomycotina</taxon>
        <taxon>Exobasidiomycetes</taxon>
        <taxon>Tilletiales</taxon>
        <taxon>Tilletiaceae</taxon>
        <taxon>Tilletia</taxon>
    </lineage>
</organism>
<evidence type="ECO:0000313" key="1">
    <source>
        <dbReference type="EMBL" id="KAK0556090.1"/>
    </source>
</evidence>
<dbReference type="Proteomes" id="UP001176517">
    <property type="component" value="Unassembled WGS sequence"/>
</dbReference>
<accession>A0AAN6GT19</accession>
<proteinExistence type="predicted"/>
<gene>
    <name evidence="1" type="ORF">OC846_001420</name>
</gene>
<dbReference type="AlphaFoldDB" id="A0AAN6GT19"/>
<reference evidence="1" key="1">
    <citation type="journal article" date="2023" name="PhytoFront">
        <title>Draft Genome Resources of Seven Strains of Tilletia horrida, Causal Agent of Kernel Smut of Rice.</title>
        <authorList>
            <person name="Khanal S."/>
            <person name="Antony Babu S."/>
            <person name="Zhou X.G."/>
        </authorList>
    </citation>
    <scope>NUCLEOTIDE SEQUENCE</scope>
    <source>
        <strain evidence="1">TX6</strain>
    </source>
</reference>
<evidence type="ECO:0000313" key="2">
    <source>
        <dbReference type="Proteomes" id="UP001176517"/>
    </source>
</evidence>
<name>A0AAN6GT19_9BASI</name>
<dbReference type="EMBL" id="JAPDMZ010000020">
    <property type="protein sequence ID" value="KAK0556090.1"/>
    <property type="molecule type" value="Genomic_DNA"/>
</dbReference>